<dbReference type="Proteomes" id="UP001208935">
    <property type="component" value="Unassembled WGS sequence"/>
</dbReference>
<dbReference type="GO" id="GO:0032259">
    <property type="term" value="P:methylation"/>
    <property type="evidence" value="ECO:0007669"/>
    <property type="project" value="UniProtKB-KW"/>
</dbReference>
<evidence type="ECO:0000256" key="2">
    <source>
        <dbReference type="ARBA" id="ARBA00022679"/>
    </source>
</evidence>
<evidence type="ECO:0000259" key="3">
    <source>
        <dbReference type="Pfam" id="PF01555"/>
    </source>
</evidence>
<evidence type="ECO:0000313" key="5">
    <source>
        <dbReference type="Proteomes" id="UP001208935"/>
    </source>
</evidence>
<dbReference type="SUPFAM" id="SSF53335">
    <property type="entry name" value="S-adenosyl-L-methionine-dependent methyltransferases"/>
    <property type="match status" value="1"/>
</dbReference>
<evidence type="ECO:0000313" key="4">
    <source>
        <dbReference type="EMBL" id="MCW5322526.1"/>
    </source>
</evidence>
<evidence type="ECO:0000256" key="1">
    <source>
        <dbReference type="ARBA" id="ARBA00022603"/>
    </source>
</evidence>
<keyword evidence="1 4" id="KW-0489">Methyltransferase</keyword>
<dbReference type="InterPro" id="IPR002941">
    <property type="entry name" value="DNA_methylase_N4/N6"/>
</dbReference>
<dbReference type="InterPro" id="IPR029063">
    <property type="entry name" value="SAM-dependent_MTases_sf"/>
</dbReference>
<dbReference type="Pfam" id="PF01555">
    <property type="entry name" value="N6_N4_Mtase"/>
    <property type="match status" value="1"/>
</dbReference>
<proteinExistence type="predicted"/>
<dbReference type="EMBL" id="QZCW01000003">
    <property type="protein sequence ID" value="MCW5322526.1"/>
    <property type="molecule type" value="Genomic_DNA"/>
</dbReference>
<gene>
    <name evidence="4" type="ORF">D5039_15605</name>
</gene>
<protein>
    <submittedName>
        <fullName evidence="4">DNA methylase</fullName>
    </submittedName>
</protein>
<feature type="domain" description="DNA methylase N-4/N-6" evidence="3">
    <location>
        <begin position="11"/>
        <end position="63"/>
    </location>
</feature>
<dbReference type="RefSeq" id="WP_265282766.1">
    <property type="nucleotide sequence ID" value="NZ_QZCW01000003.1"/>
</dbReference>
<keyword evidence="2" id="KW-0808">Transferase</keyword>
<reference evidence="5" key="1">
    <citation type="submission" date="2023-07" db="EMBL/GenBank/DDBJ databases">
        <title>Verminephrobacter genomes.</title>
        <authorList>
            <person name="Lund M.B."/>
        </authorList>
    </citation>
    <scope>NUCLEOTIDE SEQUENCE [LARGE SCALE GENOMIC DNA]</scope>
    <source>
        <strain evidence="5">AtM5-05</strain>
    </source>
</reference>
<dbReference type="Gene3D" id="3.40.50.150">
    <property type="entry name" value="Vaccinia Virus protein VP39"/>
    <property type="match status" value="2"/>
</dbReference>
<dbReference type="GO" id="GO:0008168">
    <property type="term" value="F:methyltransferase activity"/>
    <property type="evidence" value="ECO:0007669"/>
    <property type="project" value="UniProtKB-KW"/>
</dbReference>
<accession>A0ABT3KWA3</accession>
<comment type="caution">
    <text evidence="4">The sequence shown here is derived from an EMBL/GenBank/DDBJ whole genome shotgun (WGS) entry which is preliminary data.</text>
</comment>
<name>A0ABT3KWA3_9BURK</name>
<keyword evidence="5" id="KW-1185">Reference proteome</keyword>
<organism evidence="4 5">
    <name type="scientific">Verminephrobacter aporrectodeae subsp. tuberculatae</name>
    <dbReference type="NCBI Taxonomy" id="1110392"/>
    <lineage>
        <taxon>Bacteria</taxon>
        <taxon>Pseudomonadati</taxon>
        <taxon>Pseudomonadota</taxon>
        <taxon>Betaproteobacteria</taxon>
        <taxon>Burkholderiales</taxon>
        <taxon>Comamonadaceae</taxon>
        <taxon>Verminephrobacter</taxon>
    </lineage>
</organism>
<sequence length="363" mass="40804">MRHRFHAICPYFAMFPEAFVEKHLAASHFDGVVFDPFCGRGTTVFQALLDGRKAAGCDLHPVAVCITSAKCNPPVRDAVLARINALQALMIKKPPPAPSGDMAEFFSACFHVDTYDALRFLRENLDWRNNGTDGFIAALCLGALHGESHRSPNYFSNRMPRTISTKPAYSVRWWHKHGYVAPQRDVFYILRNMTDFRFRTPAPDGRGEIVESDARKAKTAFPHLQGKVTDIITSPPYLDTTNYREDQWLRLWFLGEDAKSSHARGDGRHYNKVLYWHFLKEAWEGVAPLLAPQARIVVRIGGRKLSKDEIFSNLLKSLTGATGRKVEPTDDGVTSAVRKTQANSFRGAKASSSVEHDFCFLVS</sequence>